<reference evidence="2" key="1">
    <citation type="journal article" date="2020" name="Stud. Mycol.">
        <title>101 Dothideomycetes genomes: a test case for predicting lifestyles and emergence of pathogens.</title>
        <authorList>
            <person name="Haridas S."/>
            <person name="Albert R."/>
            <person name="Binder M."/>
            <person name="Bloem J."/>
            <person name="Labutti K."/>
            <person name="Salamov A."/>
            <person name="Andreopoulos B."/>
            <person name="Baker S."/>
            <person name="Barry K."/>
            <person name="Bills G."/>
            <person name="Bluhm B."/>
            <person name="Cannon C."/>
            <person name="Castanera R."/>
            <person name="Culley D."/>
            <person name="Daum C."/>
            <person name="Ezra D."/>
            <person name="Gonzalez J."/>
            <person name="Henrissat B."/>
            <person name="Kuo A."/>
            <person name="Liang C."/>
            <person name="Lipzen A."/>
            <person name="Lutzoni F."/>
            <person name="Magnuson J."/>
            <person name="Mondo S."/>
            <person name="Nolan M."/>
            <person name="Ohm R."/>
            <person name="Pangilinan J."/>
            <person name="Park H.-J."/>
            <person name="Ramirez L."/>
            <person name="Alfaro M."/>
            <person name="Sun H."/>
            <person name="Tritt A."/>
            <person name="Yoshinaga Y."/>
            <person name="Zwiers L.-H."/>
            <person name="Turgeon B."/>
            <person name="Goodwin S."/>
            <person name="Spatafora J."/>
            <person name="Crous P."/>
            <person name="Grigoriev I."/>
        </authorList>
    </citation>
    <scope>NUCLEOTIDE SEQUENCE</scope>
    <source>
        <strain evidence="2">CBS 123094</strain>
    </source>
</reference>
<organism evidence="2 3">
    <name type="scientific">Amniculicola lignicola CBS 123094</name>
    <dbReference type="NCBI Taxonomy" id="1392246"/>
    <lineage>
        <taxon>Eukaryota</taxon>
        <taxon>Fungi</taxon>
        <taxon>Dikarya</taxon>
        <taxon>Ascomycota</taxon>
        <taxon>Pezizomycotina</taxon>
        <taxon>Dothideomycetes</taxon>
        <taxon>Pleosporomycetidae</taxon>
        <taxon>Pleosporales</taxon>
        <taxon>Amniculicolaceae</taxon>
        <taxon>Amniculicola</taxon>
    </lineage>
</organism>
<feature type="compositionally biased region" description="Basic and acidic residues" evidence="1">
    <location>
        <begin position="77"/>
        <end position="87"/>
    </location>
</feature>
<dbReference type="AlphaFoldDB" id="A0A6A5VX30"/>
<evidence type="ECO:0000313" key="2">
    <source>
        <dbReference type="EMBL" id="KAF1994113.1"/>
    </source>
</evidence>
<protein>
    <submittedName>
        <fullName evidence="2">Uncharacterized protein</fullName>
    </submittedName>
</protein>
<feature type="region of interest" description="Disordered" evidence="1">
    <location>
        <begin position="77"/>
        <end position="156"/>
    </location>
</feature>
<keyword evidence="3" id="KW-1185">Reference proteome</keyword>
<evidence type="ECO:0000256" key="1">
    <source>
        <dbReference type="SAM" id="MobiDB-lite"/>
    </source>
</evidence>
<dbReference type="Proteomes" id="UP000799779">
    <property type="component" value="Unassembled WGS sequence"/>
</dbReference>
<feature type="compositionally biased region" description="Acidic residues" evidence="1">
    <location>
        <begin position="88"/>
        <end position="102"/>
    </location>
</feature>
<sequence>MWESQLPPRGNEVWHLLAVTSRKIQRESMPADTNLYRMVLLCNTLDTNILQFQDFTPPKDDCNIQLVKGTCDGYLQPDKHGDCHESTDSDDSDDWDDDDLDHSDEVNHSDDSDYSDNEDHHNYDNVQNCKDSAPGELPKRTVPPTRVSMKGRCPSM</sequence>
<dbReference type="EMBL" id="ML977670">
    <property type="protein sequence ID" value="KAF1994113.1"/>
    <property type="molecule type" value="Genomic_DNA"/>
</dbReference>
<feature type="compositionally biased region" description="Basic and acidic residues" evidence="1">
    <location>
        <begin position="103"/>
        <end position="123"/>
    </location>
</feature>
<proteinExistence type="predicted"/>
<accession>A0A6A5VX30</accession>
<evidence type="ECO:0000313" key="3">
    <source>
        <dbReference type="Proteomes" id="UP000799779"/>
    </source>
</evidence>
<dbReference type="OrthoDB" id="10652233at2759"/>
<gene>
    <name evidence="2" type="ORF">P154DRAFT_527267</name>
</gene>
<name>A0A6A5VX30_9PLEO</name>